<proteinExistence type="predicted"/>
<comment type="caution">
    <text evidence="1">The sequence shown here is derived from an EMBL/GenBank/DDBJ whole genome shotgun (WGS) entry which is preliminary data.</text>
</comment>
<protein>
    <submittedName>
        <fullName evidence="1">Transposase</fullName>
    </submittedName>
</protein>
<dbReference type="SUPFAM" id="SSF46689">
    <property type="entry name" value="Homeodomain-like"/>
    <property type="match status" value="1"/>
</dbReference>
<evidence type="ECO:0000313" key="2">
    <source>
        <dbReference type="Proteomes" id="UP001596220"/>
    </source>
</evidence>
<gene>
    <name evidence="1" type="ORF">ACFP3R_37435</name>
</gene>
<reference evidence="2" key="1">
    <citation type="journal article" date="2019" name="Int. J. Syst. Evol. Microbiol.">
        <title>The Global Catalogue of Microorganisms (GCM) 10K type strain sequencing project: providing services to taxonomists for standard genome sequencing and annotation.</title>
        <authorList>
            <consortium name="The Broad Institute Genomics Platform"/>
            <consortium name="The Broad Institute Genome Sequencing Center for Infectious Disease"/>
            <person name="Wu L."/>
            <person name="Ma J."/>
        </authorList>
    </citation>
    <scope>NUCLEOTIDE SEQUENCE [LARGE SCALE GENOMIC DNA]</scope>
    <source>
        <strain evidence="2">CGMCC 4.7246</strain>
    </source>
</reference>
<dbReference type="Proteomes" id="UP001596220">
    <property type="component" value="Unassembled WGS sequence"/>
</dbReference>
<evidence type="ECO:0000313" key="1">
    <source>
        <dbReference type="EMBL" id="MFC6094975.1"/>
    </source>
</evidence>
<organism evidence="1 2">
    <name type="scientific">Saccharothrix lopnurensis</name>
    <dbReference type="NCBI Taxonomy" id="1670621"/>
    <lineage>
        <taxon>Bacteria</taxon>
        <taxon>Bacillati</taxon>
        <taxon>Actinomycetota</taxon>
        <taxon>Actinomycetes</taxon>
        <taxon>Pseudonocardiales</taxon>
        <taxon>Pseudonocardiaceae</taxon>
        <taxon>Saccharothrix</taxon>
    </lineage>
</organism>
<dbReference type="InterPro" id="IPR002514">
    <property type="entry name" value="Transposase_8"/>
</dbReference>
<name>A0ABW1PH61_9PSEU</name>
<accession>A0ABW1PH61</accession>
<dbReference type="RefSeq" id="WP_380643767.1">
    <property type="nucleotide sequence ID" value="NZ_JBHSQO010000093.1"/>
</dbReference>
<keyword evidence="2" id="KW-1185">Reference proteome</keyword>
<sequence length="100" mass="11496">MGEKRRRFDPDFRAGAVRIVAETGKPVAQIARDLGISAYTLHNWVKVDRQRAAGRDDGGPLDEAEREELARLRAERARWEKERPSWRWSVMSSSARWSCG</sequence>
<dbReference type="InterPro" id="IPR009057">
    <property type="entry name" value="Homeodomain-like_sf"/>
</dbReference>
<dbReference type="Pfam" id="PF01527">
    <property type="entry name" value="HTH_Tnp_1"/>
    <property type="match status" value="1"/>
</dbReference>
<dbReference type="EMBL" id="JBHSQO010000093">
    <property type="protein sequence ID" value="MFC6094975.1"/>
    <property type="molecule type" value="Genomic_DNA"/>
</dbReference>
<dbReference type="Gene3D" id="1.10.10.60">
    <property type="entry name" value="Homeodomain-like"/>
    <property type="match status" value="1"/>
</dbReference>